<reference evidence="2 3" key="1">
    <citation type="journal article" date="2014" name="Genome Announc.">
        <title>Draft Genome Sequence of Bacteroides reticulotermitis Strain JCM 10512T, Isolated from the Gut of a Termite.</title>
        <authorList>
            <person name="Yuki M."/>
            <person name="Oshima K."/>
            <person name="Suda W."/>
            <person name="Sakamoto M."/>
            <person name="Iida T."/>
            <person name="Hattori M."/>
            <person name="Ohkuma M."/>
        </authorList>
    </citation>
    <scope>NUCLEOTIDE SEQUENCE [LARGE SCALE GENOMIC DNA]</scope>
    <source>
        <strain evidence="2 3">JCM 10512</strain>
    </source>
</reference>
<dbReference type="EMBL" id="BAIV01000013">
    <property type="protein sequence ID" value="GAE84080.1"/>
    <property type="molecule type" value="Genomic_DNA"/>
</dbReference>
<accession>W4USA1</accession>
<gene>
    <name evidence="2" type="ORF">JCM10512_2395</name>
</gene>
<protein>
    <submittedName>
        <fullName evidence="2">Uncharacterized protein</fullName>
    </submittedName>
</protein>
<evidence type="ECO:0000256" key="1">
    <source>
        <dbReference type="SAM" id="Phobius"/>
    </source>
</evidence>
<comment type="caution">
    <text evidence="2">The sequence shown here is derived from an EMBL/GenBank/DDBJ whole genome shotgun (WGS) entry which is preliminary data.</text>
</comment>
<dbReference type="Proteomes" id="UP000019131">
    <property type="component" value="Unassembled WGS sequence"/>
</dbReference>
<evidence type="ECO:0000313" key="3">
    <source>
        <dbReference type="Proteomes" id="UP000019131"/>
    </source>
</evidence>
<feature type="transmembrane region" description="Helical" evidence="1">
    <location>
        <begin position="6"/>
        <end position="22"/>
    </location>
</feature>
<keyword evidence="1" id="KW-0812">Transmembrane</keyword>
<keyword evidence="3" id="KW-1185">Reference proteome</keyword>
<organism evidence="2 3">
    <name type="scientific">Bacteroides reticulotermitis JCM 10512</name>
    <dbReference type="NCBI Taxonomy" id="1445607"/>
    <lineage>
        <taxon>Bacteria</taxon>
        <taxon>Pseudomonadati</taxon>
        <taxon>Bacteroidota</taxon>
        <taxon>Bacteroidia</taxon>
        <taxon>Bacteroidales</taxon>
        <taxon>Bacteroidaceae</taxon>
        <taxon>Bacteroides</taxon>
    </lineage>
</organism>
<sequence length="53" mass="6302">MGYYRSGYSIYGFLSIIFVYFLRAQMSIAQWQSNDETTPRLLIIIFYIDSSMM</sequence>
<keyword evidence="1" id="KW-1133">Transmembrane helix</keyword>
<keyword evidence="1" id="KW-0472">Membrane</keyword>
<dbReference type="AlphaFoldDB" id="W4USA1"/>
<name>W4USA1_9BACE</name>
<proteinExistence type="predicted"/>
<evidence type="ECO:0000313" key="2">
    <source>
        <dbReference type="EMBL" id="GAE84080.1"/>
    </source>
</evidence>